<dbReference type="GO" id="GO:0003677">
    <property type="term" value="F:DNA binding"/>
    <property type="evidence" value="ECO:0007669"/>
    <property type="project" value="InterPro"/>
</dbReference>
<feature type="domain" description="Transposase IS200-like" evidence="1">
    <location>
        <begin position="4"/>
        <end position="57"/>
    </location>
</feature>
<dbReference type="OrthoDB" id="9798161at2"/>
<dbReference type="AlphaFoldDB" id="A0A429Z8S6"/>
<evidence type="ECO:0000259" key="1">
    <source>
        <dbReference type="Pfam" id="PF01797"/>
    </source>
</evidence>
<dbReference type="EMBL" id="PXZH01000001">
    <property type="protein sequence ID" value="RST90119.1"/>
    <property type="molecule type" value="Genomic_DNA"/>
</dbReference>
<dbReference type="Pfam" id="PF01797">
    <property type="entry name" value="Y1_Tnp"/>
    <property type="match status" value="1"/>
</dbReference>
<dbReference type="GO" id="GO:0006313">
    <property type="term" value="P:DNA transposition"/>
    <property type="evidence" value="ECO:0007669"/>
    <property type="project" value="InterPro"/>
</dbReference>
<dbReference type="InterPro" id="IPR036515">
    <property type="entry name" value="Transposase_17_sf"/>
</dbReference>
<protein>
    <recommendedName>
        <fullName evidence="1">Transposase IS200-like domain-containing protein</fullName>
    </recommendedName>
</protein>
<dbReference type="GO" id="GO:0004803">
    <property type="term" value="F:transposase activity"/>
    <property type="evidence" value="ECO:0007669"/>
    <property type="project" value="InterPro"/>
</dbReference>
<comment type="caution">
    <text evidence="2">The sequence shown here is derived from an EMBL/GenBank/DDBJ whole genome shotgun (WGS) entry which is preliminary data.</text>
</comment>
<evidence type="ECO:0000313" key="3">
    <source>
        <dbReference type="Proteomes" id="UP000277864"/>
    </source>
</evidence>
<dbReference type="Gene3D" id="3.30.70.1290">
    <property type="entry name" value="Transposase IS200-like"/>
    <property type="match status" value="1"/>
</dbReference>
<dbReference type="SUPFAM" id="SSF143422">
    <property type="entry name" value="Transposase IS200-like"/>
    <property type="match status" value="1"/>
</dbReference>
<sequence>MLNKGNIDTYVKKLLKQIALENDIQIVEMKSDKDHIHRLIECKSQHYIPNIFKGFKDYPELKNRL</sequence>
<organism evidence="2 3">
    <name type="scientific">Vagococcus humatus</name>
    <dbReference type="NCBI Taxonomy" id="1889241"/>
    <lineage>
        <taxon>Bacteria</taxon>
        <taxon>Bacillati</taxon>
        <taxon>Bacillota</taxon>
        <taxon>Bacilli</taxon>
        <taxon>Lactobacillales</taxon>
        <taxon>Enterococcaceae</taxon>
        <taxon>Vagococcus</taxon>
    </lineage>
</organism>
<reference evidence="2 3" key="1">
    <citation type="submission" date="2018-03" db="EMBL/GenBank/DDBJ databases">
        <authorList>
            <person name="Gulvik C.A."/>
        </authorList>
    </citation>
    <scope>NUCLEOTIDE SEQUENCE [LARGE SCALE GENOMIC DNA]</scope>
    <source>
        <strain evidence="2 3">JCM 31581</strain>
    </source>
</reference>
<accession>A0A429Z8S6</accession>
<name>A0A429Z8S6_9ENTE</name>
<gene>
    <name evidence="2" type="ORF">C7P63_03305</name>
</gene>
<proteinExistence type="predicted"/>
<dbReference type="RefSeq" id="WP_125942733.1">
    <property type="nucleotide sequence ID" value="NZ_PXZH01000001.1"/>
</dbReference>
<evidence type="ECO:0000313" key="2">
    <source>
        <dbReference type="EMBL" id="RST90119.1"/>
    </source>
</evidence>
<keyword evidence="3" id="KW-1185">Reference proteome</keyword>
<dbReference type="InterPro" id="IPR002686">
    <property type="entry name" value="Transposase_17"/>
</dbReference>
<dbReference type="Proteomes" id="UP000277864">
    <property type="component" value="Unassembled WGS sequence"/>
</dbReference>